<feature type="compositionally biased region" description="Polar residues" evidence="2">
    <location>
        <begin position="689"/>
        <end position="705"/>
    </location>
</feature>
<feature type="region of interest" description="Disordered" evidence="2">
    <location>
        <begin position="315"/>
        <end position="354"/>
    </location>
</feature>
<feature type="compositionally biased region" description="Polar residues" evidence="2">
    <location>
        <begin position="72"/>
        <end position="84"/>
    </location>
</feature>
<keyword evidence="1" id="KW-0732">Signal</keyword>
<feature type="compositionally biased region" description="Low complexity" evidence="2">
    <location>
        <begin position="160"/>
        <end position="170"/>
    </location>
</feature>
<reference evidence="6" key="1">
    <citation type="submission" date="2016-11" db="EMBL/GenBank/DDBJ databases">
        <authorList>
            <person name="Papadimitriou K."/>
        </authorList>
    </citation>
    <scope>NUCLEOTIDE SEQUENCE [LARGE SCALE GENOMIC DNA]</scope>
    <source>
        <strain evidence="6">ACA-DC 1533</strain>
    </source>
</reference>
<feature type="domain" description="Mucin binding" evidence="3">
    <location>
        <begin position="453"/>
        <end position="526"/>
    </location>
</feature>
<feature type="compositionally biased region" description="Polar residues" evidence="2">
    <location>
        <begin position="315"/>
        <end position="324"/>
    </location>
</feature>
<dbReference type="Pfam" id="PF19258">
    <property type="entry name" value="KxYKxGKxW_sig"/>
    <property type="match status" value="1"/>
</dbReference>
<sequence>MFNNNNPKIHYKMYKAGKHWIFASLTLFSLGLGGVTLYNHSLLAQAATIQQEKTDDVLAVDTAEPTEDNDVVQENPQQRSSFNDSNKDEKQQVISARKTTDPKNEVTNSEQQTPQVTADSTHNSGQNEAKNDKHSPQITSQTGKQEKAQPDQVPTNNTSQQAAQPTQAAAQKEEVQNQQTSSKKELSYQDLLHQLKGTNNNYSHVNKDNFLDYFVLNGDADYDPQTGIMTLVPNKNDQVGNFTLKNKINLEYDFKLTGSINLGADKNGADGIGLALHNGNTNDVGISGGNNGIAGLENAFGFKLDTWHNDYQAPNPNGNSTSDQFGWDKDPDTGGQPFGGFVTTSKKRPGDDTNNPEAWWAETAQNNGKNGYQILTKDIIDGRFHDFTIEYDGKSHVMTLTLQGNGQSWTWSKEVNLSNFDNNLAAFMMAASTGGAKNLHQFQIDSFDYVASKKAVIHYIDQNTGQELSVDTVEGMTGENIDYSTAQKITGYQDQGYESVTDEFNGGQRFDNDALTDQVFNVYLKHGIQTIVDKTNTITNTVHFIDEDGNELAEPYSESLNFEHSYTFDKVTGQMVADSERWSPAQRFNNVAIPEIAGYHSKNEAPLSEDVNYDSADTTHYIVYSKDPEPVAPVEPAEPTQPIDPVKPVEPTEPVQPIGPAKPVQPTEPILPVEPVEPNNNENQEEQQTSQTDTGNDESVLSNVSKGYPEPFEKNPELSQEYDIPKKNTKLGNNPSNVLFNDKKQFQKSNDGKLAYLILEDLPRIRQEKSNLGATTSSFHKINIKDSLKDTTDSKKSADMPTPKIIFVKTSAKISEKQLYQQNQTTFANFEKQLKKVRNNNPDPKKNNVTSLGNYLQTMSGKVIAGTVKI</sequence>
<accession>A0A1K1KRG7</accession>
<protein>
    <submittedName>
        <fullName evidence="5">Internalin-like protein (LPXTG motif) Lmo1136 homolog</fullName>
    </submittedName>
</protein>
<dbReference type="EMBL" id="LT630287">
    <property type="protein sequence ID" value="SFV41443.1"/>
    <property type="molecule type" value="Genomic_DNA"/>
</dbReference>
<dbReference type="InterPro" id="IPR041558">
    <property type="entry name" value="MucBP_2"/>
</dbReference>
<dbReference type="NCBIfam" id="TIGR03715">
    <property type="entry name" value="KxYKxGKxW"/>
    <property type="match status" value="1"/>
</dbReference>
<dbReference type="InterPro" id="IPR013320">
    <property type="entry name" value="ConA-like_dom_sf"/>
</dbReference>
<gene>
    <name evidence="5" type="ORF">LAC1533_2020</name>
</gene>
<feature type="compositionally biased region" description="Low complexity" evidence="2">
    <location>
        <begin position="673"/>
        <end position="688"/>
    </location>
</feature>
<dbReference type="KEGG" id="laca:LAC1533_2020"/>
<proteinExistence type="predicted"/>
<dbReference type="Gene3D" id="2.60.40.4300">
    <property type="match status" value="1"/>
</dbReference>
<evidence type="ECO:0000313" key="5">
    <source>
        <dbReference type="EMBL" id="SFV41443.1"/>
    </source>
</evidence>
<evidence type="ECO:0000256" key="2">
    <source>
        <dbReference type="SAM" id="MobiDB-lite"/>
    </source>
</evidence>
<organism evidence="5 6">
    <name type="scientific">Ligilactobacillus acidipiscis</name>
    <dbReference type="NCBI Taxonomy" id="89059"/>
    <lineage>
        <taxon>Bacteria</taxon>
        <taxon>Bacillati</taxon>
        <taxon>Bacillota</taxon>
        <taxon>Bacilli</taxon>
        <taxon>Lactobacillales</taxon>
        <taxon>Lactobacillaceae</taxon>
        <taxon>Ligilactobacillus</taxon>
    </lineage>
</organism>
<evidence type="ECO:0000313" key="6">
    <source>
        <dbReference type="Proteomes" id="UP000190935"/>
    </source>
</evidence>
<feature type="region of interest" description="Disordered" evidence="2">
    <location>
        <begin position="629"/>
        <end position="720"/>
    </location>
</feature>
<dbReference type="AlphaFoldDB" id="A0A1K1KRG7"/>
<dbReference type="SUPFAM" id="SSF49899">
    <property type="entry name" value="Concanavalin A-like lectins/glucanases"/>
    <property type="match status" value="1"/>
</dbReference>
<dbReference type="Gene3D" id="3.10.20.470">
    <property type="match status" value="1"/>
</dbReference>
<evidence type="ECO:0000259" key="3">
    <source>
        <dbReference type="Pfam" id="PF17965"/>
    </source>
</evidence>
<dbReference type="Pfam" id="PF17965">
    <property type="entry name" value="MucBP_2"/>
    <property type="match status" value="1"/>
</dbReference>
<dbReference type="Pfam" id="PF17966">
    <property type="entry name" value="Muc_B2"/>
    <property type="match status" value="1"/>
</dbReference>
<dbReference type="InterPro" id="IPR041495">
    <property type="entry name" value="Mub_B2"/>
</dbReference>
<dbReference type="Proteomes" id="UP000190935">
    <property type="component" value="Chromosome I"/>
</dbReference>
<name>A0A1K1KRG7_9LACO</name>
<dbReference type="Pfam" id="PF18483">
    <property type="entry name" value="Lectin_L-type_dom"/>
    <property type="match status" value="1"/>
</dbReference>
<feature type="region of interest" description="Disordered" evidence="2">
    <location>
        <begin position="65"/>
        <end position="185"/>
    </location>
</feature>
<dbReference type="InterPro" id="IPR022263">
    <property type="entry name" value="KxYKxGKxW"/>
</dbReference>
<feature type="compositionally biased region" description="Polar residues" evidence="2">
    <location>
        <begin position="105"/>
        <end position="128"/>
    </location>
</feature>
<dbReference type="CDD" id="cd01951">
    <property type="entry name" value="lectin_L-type"/>
    <property type="match status" value="1"/>
</dbReference>
<evidence type="ECO:0000256" key="1">
    <source>
        <dbReference type="ARBA" id="ARBA00022729"/>
    </source>
</evidence>
<feature type="domain" description="Mub B2-like" evidence="4">
    <location>
        <begin position="533"/>
        <end position="627"/>
    </location>
</feature>
<evidence type="ECO:0000259" key="4">
    <source>
        <dbReference type="Pfam" id="PF17966"/>
    </source>
</evidence>
<dbReference type="Gene3D" id="2.60.120.200">
    <property type="match status" value="1"/>
</dbReference>
<dbReference type="InterPro" id="IPR056573">
    <property type="entry name" value="Lectin_L-type_dom"/>
</dbReference>